<sequence length="83" mass="9085">MTDRPSHSARFFGGPLDGRVQELGDTEPIAGTVLKHVHLHDGPKIETRYELGLAEDDCWEFRLCAAPVPEPAPRPEPEPDGVG</sequence>
<keyword evidence="2" id="KW-1185">Reference proteome</keyword>
<dbReference type="Proteomes" id="UP000093695">
    <property type="component" value="Chromosome"/>
</dbReference>
<accession>A0A193C7I0</accession>
<dbReference type="RefSeq" id="WP_044856357.1">
    <property type="nucleotide sequence ID" value="NZ_CP016174.1"/>
</dbReference>
<name>A0A193C7I0_AMYOR</name>
<proteinExistence type="predicted"/>
<reference evidence="1 2" key="1">
    <citation type="journal article" date="2015" name="Genome Announc.">
        <title>Draft Genome Sequence of Norvancomycin-Producing Strain Amycolatopsis orientalis CPCC200066.</title>
        <authorList>
            <person name="Lei X."/>
            <person name="Yuan F."/>
            <person name="Shi Y."/>
            <person name="Li X."/>
            <person name="Wang L."/>
            <person name="Hong B."/>
        </authorList>
    </citation>
    <scope>NUCLEOTIDE SEQUENCE [LARGE SCALE GENOMIC DNA]</scope>
    <source>
        <strain evidence="1 2">B-37</strain>
    </source>
</reference>
<evidence type="ECO:0000313" key="1">
    <source>
        <dbReference type="EMBL" id="ANN20285.1"/>
    </source>
</evidence>
<dbReference type="KEGG" id="aori:SD37_34940"/>
<dbReference type="EMBL" id="CP016174">
    <property type="protein sequence ID" value="ANN20285.1"/>
    <property type="molecule type" value="Genomic_DNA"/>
</dbReference>
<organism evidence="1 2">
    <name type="scientific">Amycolatopsis orientalis</name>
    <name type="common">Nocardia orientalis</name>
    <dbReference type="NCBI Taxonomy" id="31958"/>
    <lineage>
        <taxon>Bacteria</taxon>
        <taxon>Bacillati</taxon>
        <taxon>Actinomycetota</taxon>
        <taxon>Actinomycetes</taxon>
        <taxon>Pseudonocardiales</taxon>
        <taxon>Pseudonocardiaceae</taxon>
        <taxon>Amycolatopsis</taxon>
    </lineage>
</organism>
<dbReference type="AlphaFoldDB" id="A0A193C7I0"/>
<protein>
    <submittedName>
        <fullName evidence="1">Uncharacterized protein</fullName>
    </submittedName>
</protein>
<dbReference type="eggNOG" id="ENOG503474W">
    <property type="taxonomic scope" value="Bacteria"/>
</dbReference>
<dbReference type="STRING" id="31958.SD37_34940"/>
<evidence type="ECO:0000313" key="2">
    <source>
        <dbReference type="Proteomes" id="UP000093695"/>
    </source>
</evidence>
<gene>
    <name evidence="1" type="ORF">SD37_34940</name>
</gene>